<evidence type="ECO:0000259" key="11">
    <source>
        <dbReference type="PROSITE" id="PS50929"/>
    </source>
</evidence>
<feature type="transmembrane region" description="Helical" evidence="9">
    <location>
        <begin position="1740"/>
        <end position="1762"/>
    </location>
</feature>
<evidence type="ECO:0000256" key="3">
    <source>
        <dbReference type="ARBA" id="ARBA00022692"/>
    </source>
</evidence>
<dbReference type="CDD" id="cd03249">
    <property type="entry name" value="ABC_MTABC3_MDL1_MDL2"/>
    <property type="match status" value="2"/>
</dbReference>
<feature type="transmembrane region" description="Helical" evidence="9">
    <location>
        <begin position="986"/>
        <end position="1004"/>
    </location>
</feature>
<evidence type="ECO:0000256" key="9">
    <source>
        <dbReference type="SAM" id="Phobius"/>
    </source>
</evidence>
<feature type="transmembrane region" description="Helical" evidence="9">
    <location>
        <begin position="201"/>
        <end position="218"/>
    </location>
</feature>
<feature type="transmembrane region" description="Helical" evidence="9">
    <location>
        <begin position="1625"/>
        <end position="1645"/>
    </location>
</feature>
<evidence type="ECO:0000256" key="6">
    <source>
        <dbReference type="ARBA" id="ARBA00022989"/>
    </source>
</evidence>
<dbReference type="Pfam" id="PF01490">
    <property type="entry name" value="Aa_trans"/>
    <property type="match status" value="1"/>
</dbReference>
<dbReference type="SUPFAM" id="SSF90123">
    <property type="entry name" value="ABC transporter transmembrane region"/>
    <property type="match status" value="2"/>
</dbReference>
<feature type="transmembrane region" description="Helical" evidence="9">
    <location>
        <begin position="224"/>
        <end position="244"/>
    </location>
</feature>
<dbReference type="InterPro" id="IPR039421">
    <property type="entry name" value="Type_1_exporter"/>
</dbReference>
<evidence type="ECO:0000256" key="5">
    <source>
        <dbReference type="ARBA" id="ARBA00022840"/>
    </source>
</evidence>
<keyword evidence="3 9" id="KW-0812">Transmembrane</keyword>
<feature type="domain" description="ABC transmembrane type-1" evidence="11">
    <location>
        <begin position="82"/>
        <end position="365"/>
    </location>
</feature>
<dbReference type="Proteomes" id="UP000284657">
    <property type="component" value="Unassembled WGS sequence"/>
</dbReference>
<proteinExistence type="inferred from homology"/>
<dbReference type="Pfam" id="PF00005">
    <property type="entry name" value="ABC_tran"/>
    <property type="match status" value="2"/>
</dbReference>
<sequence length="1769" mass="191733">MPTLDTSELTPSDDTPYQRIETSRNEEPSKDFVVQDGTTTNSGSANSKKLDLRKEIVHGSPSSFKFTNLYRYATPSDKLLLAVGIVATGANGTLFPLMAILFGDALTGFSSAPVDMDTVNKAALNFTIIAVVLFITDYVAYIAFFHSAERQMKALRREALKHMLYLDISWYDKNDALQLSSRLTGDTVKIKDGMGRKLGDSFRYTLQVIVGFIIGFARGWDVTLVMASVVPFITVSMGWFINTLNVQSEWAQKVYAEAGSVAEETLGSIRTVASLNGEKKAIAKFEDKIYTAEKENISLHKMSSIVIAVFQGSFWIMQAAGLWYGGWKTSQGKTTPGDVFAAFFGVMIGAGALGLISPNITAVSKAAGAAEELFAILDTPSAINAEKEDEGIIPDTCEGKIEAVNLNFTYPSRPDVQILRDYNVTIESGQTVAFAGTSGGGKSTLIALLERFYDPTSGNIYLDGRDVKTLNVKWLRSQIGMVSQEPVLFATSIFENIAMGSTDVTRDEAIAACKLSNAHNFIMSLPENYDTLVGEKGVSLSGGQKQRVAIARAIIRKPKILVLDEATSALDNESERVVQAALNDLMATTNMTTLVIAHRLSTIRHADKIVVLNDGHIVESGTHNELLGVEGGIYQNMYHIQELRSQEERQEGVVERELDLDEAKPSRTMSAVSTKTDMSVSDVETNFLEKKPFGTLDVLRLSKSEIIYYGIGLVGACVGGIATPASALLLAEMMTTMTNKFGEYEDSGDRSYLGDLYDKMELYSILYFVGAVVVMIFTYLQTYCFKFIEEKITTHLRSANFEGLCRQNIGFFDEKENATGALTADLATNATKVALVSGDSQARAFQAFFTLIAALVVSFGFGSWLLSLIMLVVGPFLVFGEVIAMKEIEGGSLVSDDLAVPGAHASEVLSNIRTVTALGIQQRSVEVFDELLEEPLRKGNKEAHINGLSLGFSSFMMMAMNAFIFWFGAKKVNDGTINVSEMMTTFMTVMVSVQVISMAASFFTDVPKAFKAGSTIAAIRDRIAPIDSFSSEGLRLDTIKGRLEFRDISFRYPTRPEINVLKHYYLTIEAGQTVAFCGPSGGGKSTIISLIERFYDPVAGEVLLDGHNVKDLNLNWLRSQIGLVGQEPTLFIGTIAENIAYGLPNKPSQSDIEEAAKMANAHAFISQFPDGYDTQVGMKGEKLSGGQKQRIAIARAILKNPNILLLDEATSALDSESEKVVQEALDKVVALKRRTTIIIAHRLSTIRKADKICVVSGGKIAEQGTHQQLVQLNGIYAGLVASASSASRDIFDTLKHQCDCAPRAVSMGEYVASPRAASGLVTGFAKESDYLLAEPSYVINLDGHKTAPSSTEARTDQKATSSLWGSTFTLTNTILGSGTLAVPFAIASSGWLLGNTIMLAIALITRYSVQLLLSASDRAGQNCAKTYESLGHFTMGAAGTRLAEFTFIFGGFGTLVSYLIFTTDLCAAVLSVGAKDKWMITVFTVIAVVFPLSLSRRIGKLWLSSVLAILSIGYVVAFVFVAFLSVYNEDGGAIASGVQAVRLDPGSVYTVTLLISAFACHNTALPVYEELKDRSLTKMNRAVVGAVGVAFVLYEIIALCGYLQFGADTKDNILLNFSPEYVQKHQSIALPLLAGQLCMALALLLTTPIAMWPFRSCVLSVYLRVKNGVQTPSHEASYKEYAGVTVLSLALILLCSIFVPSVKIPLSIVGSVSGSLLIFIMPALFFLLQSSGPLLTREHTGPLLMIATGIVVGVLGLSLTLYKLAHEYF</sequence>
<evidence type="ECO:0000259" key="10">
    <source>
        <dbReference type="PROSITE" id="PS50893"/>
    </source>
</evidence>
<feature type="transmembrane region" description="Helical" evidence="9">
    <location>
        <begin position="844"/>
        <end position="862"/>
    </location>
</feature>
<dbReference type="InterPro" id="IPR017871">
    <property type="entry name" value="ABC_transporter-like_CS"/>
</dbReference>
<organism evidence="12 13">
    <name type="scientific">Phytophthora kernoviae</name>
    <dbReference type="NCBI Taxonomy" id="325452"/>
    <lineage>
        <taxon>Eukaryota</taxon>
        <taxon>Sar</taxon>
        <taxon>Stramenopiles</taxon>
        <taxon>Oomycota</taxon>
        <taxon>Peronosporomycetes</taxon>
        <taxon>Peronosporales</taxon>
        <taxon>Peronosporaceae</taxon>
        <taxon>Phytophthora</taxon>
    </lineage>
</organism>
<feature type="transmembrane region" description="Helical" evidence="9">
    <location>
        <begin position="1445"/>
        <end position="1472"/>
    </location>
</feature>
<feature type="compositionally biased region" description="Polar residues" evidence="8">
    <location>
        <begin position="1"/>
        <end position="15"/>
    </location>
</feature>
<keyword evidence="7 9" id="KW-0472">Membrane</keyword>
<feature type="transmembrane region" description="Helical" evidence="9">
    <location>
        <begin position="1681"/>
        <end position="1702"/>
    </location>
</feature>
<feature type="transmembrane region" description="Helical" evidence="9">
    <location>
        <begin position="122"/>
        <end position="144"/>
    </location>
</feature>
<dbReference type="InterPro" id="IPR027417">
    <property type="entry name" value="P-loop_NTPase"/>
</dbReference>
<evidence type="ECO:0000256" key="2">
    <source>
        <dbReference type="ARBA" id="ARBA00007577"/>
    </source>
</evidence>
<name>A0A3R7HLJ7_9STRA</name>
<dbReference type="InterPro" id="IPR011527">
    <property type="entry name" value="ABC1_TM_dom"/>
</dbReference>
<dbReference type="FunFam" id="1.20.1560.10:FF:000302">
    <property type="entry name" value="Uncharacterized protein"/>
    <property type="match status" value="1"/>
</dbReference>
<feature type="compositionally biased region" description="Polar residues" evidence="8">
    <location>
        <begin position="36"/>
        <end position="46"/>
    </location>
</feature>
<keyword evidence="5" id="KW-0067">ATP-binding</keyword>
<feature type="domain" description="ABC transmembrane type-1" evidence="11">
    <location>
        <begin position="711"/>
        <end position="1008"/>
    </location>
</feature>
<gene>
    <name evidence="12" type="ORF">BBJ29_005953</name>
</gene>
<dbReference type="InterPro" id="IPR003439">
    <property type="entry name" value="ABC_transporter-like_ATP-bd"/>
</dbReference>
<feature type="transmembrane region" description="Helical" evidence="9">
    <location>
        <begin position="762"/>
        <end position="780"/>
    </location>
</feature>
<dbReference type="GO" id="GO:0005743">
    <property type="term" value="C:mitochondrial inner membrane"/>
    <property type="evidence" value="ECO:0007669"/>
    <property type="project" value="TreeGrafter"/>
</dbReference>
<dbReference type="SMART" id="SM00382">
    <property type="entry name" value="AAA"/>
    <property type="match status" value="2"/>
</dbReference>
<feature type="transmembrane region" description="Helical" evidence="9">
    <location>
        <begin position="1501"/>
        <end position="1527"/>
    </location>
</feature>
<keyword evidence="6 9" id="KW-1133">Transmembrane helix</keyword>
<accession>A0A3R7HLJ7</accession>
<feature type="transmembrane region" description="Helical" evidence="9">
    <location>
        <begin position="706"/>
        <end position="731"/>
    </location>
</feature>
<dbReference type="GO" id="GO:0005524">
    <property type="term" value="F:ATP binding"/>
    <property type="evidence" value="ECO:0007669"/>
    <property type="project" value="UniProtKB-KW"/>
</dbReference>
<comment type="subcellular location">
    <subcellularLocation>
        <location evidence="1">Membrane</location>
        <topology evidence="1">Multi-pass membrane protein</topology>
    </subcellularLocation>
</comment>
<feature type="domain" description="ABC transporter" evidence="10">
    <location>
        <begin position="401"/>
        <end position="639"/>
    </location>
</feature>
<feature type="transmembrane region" description="Helical" evidence="9">
    <location>
        <begin position="1580"/>
        <end position="1605"/>
    </location>
</feature>
<dbReference type="FunFam" id="3.40.50.300:FF:000251">
    <property type="entry name" value="ABC transporter B family member 19"/>
    <property type="match status" value="2"/>
</dbReference>
<dbReference type="GO" id="GO:0015421">
    <property type="term" value="F:ABC-type oligopeptide transporter activity"/>
    <property type="evidence" value="ECO:0007669"/>
    <property type="project" value="TreeGrafter"/>
</dbReference>
<evidence type="ECO:0000313" key="12">
    <source>
        <dbReference type="EMBL" id="RLN60614.1"/>
    </source>
</evidence>
<feature type="transmembrane region" description="Helical" evidence="9">
    <location>
        <begin position="305"/>
        <end position="327"/>
    </location>
</feature>
<feature type="transmembrane region" description="Helical" evidence="9">
    <location>
        <begin position="79"/>
        <end position="102"/>
    </location>
</feature>
<evidence type="ECO:0000256" key="1">
    <source>
        <dbReference type="ARBA" id="ARBA00004141"/>
    </source>
</evidence>
<feature type="domain" description="ABC transporter" evidence="10">
    <location>
        <begin position="1043"/>
        <end position="1282"/>
    </location>
</feature>
<dbReference type="Gene3D" id="1.20.1560.10">
    <property type="entry name" value="ABC transporter type 1, transmembrane domain"/>
    <property type="match status" value="2"/>
</dbReference>
<dbReference type="PANTHER" id="PTHR43394:SF27">
    <property type="entry name" value="ATP-DEPENDENT TRANSLOCASE ABCB1-LIKE"/>
    <property type="match status" value="1"/>
</dbReference>
<evidence type="ECO:0000256" key="4">
    <source>
        <dbReference type="ARBA" id="ARBA00022741"/>
    </source>
</evidence>
<dbReference type="SUPFAM" id="SSF52540">
    <property type="entry name" value="P-loop containing nucleoside triphosphate hydrolases"/>
    <property type="match status" value="2"/>
</dbReference>
<dbReference type="InterPro" id="IPR013057">
    <property type="entry name" value="AA_transpt_TM"/>
</dbReference>
<feature type="transmembrane region" description="Helical" evidence="9">
    <location>
        <begin position="1392"/>
        <end position="1409"/>
    </location>
</feature>
<dbReference type="GO" id="GO:0016887">
    <property type="term" value="F:ATP hydrolysis activity"/>
    <property type="evidence" value="ECO:0007669"/>
    <property type="project" value="InterPro"/>
</dbReference>
<feature type="transmembrane region" description="Helical" evidence="9">
    <location>
        <begin position="339"/>
        <end position="356"/>
    </location>
</feature>
<dbReference type="InterPro" id="IPR003593">
    <property type="entry name" value="AAA+_ATPase"/>
</dbReference>
<evidence type="ECO:0000313" key="13">
    <source>
        <dbReference type="Proteomes" id="UP000284657"/>
    </source>
</evidence>
<evidence type="ECO:0000256" key="8">
    <source>
        <dbReference type="SAM" id="MobiDB-lite"/>
    </source>
</evidence>
<dbReference type="PROSITE" id="PS00211">
    <property type="entry name" value="ABC_TRANSPORTER_1"/>
    <property type="match status" value="2"/>
</dbReference>
<comment type="caution">
    <text evidence="12">The sequence shown here is derived from an EMBL/GenBank/DDBJ whole genome shotgun (WGS) entry which is preliminary data.</text>
</comment>
<dbReference type="InterPro" id="IPR036640">
    <property type="entry name" value="ABC1_TM_sf"/>
</dbReference>
<dbReference type="PROSITE" id="PS50893">
    <property type="entry name" value="ABC_TRANSPORTER_2"/>
    <property type="match status" value="2"/>
</dbReference>
<dbReference type="PROSITE" id="PS50929">
    <property type="entry name" value="ABC_TM1F"/>
    <property type="match status" value="2"/>
</dbReference>
<dbReference type="GO" id="GO:0090374">
    <property type="term" value="P:oligopeptide export from mitochondrion"/>
    <property type="evidence" value="ECO:0007669"/>
    <property type="project" value="TreeGrafter"/>
</dbReference>
<dbReference type="CDD" id="cd18578">
    <property type="entry name" value="ABC_6TM_Pgp_ABCB1_D2_like"/>
    <property type="match status" value="1"/>
</dbReference>
<evidence type="ECO:0000256" key="7">
    <source>
        <dbReference type="ARBA" id="ARBA00023136"/>
    </source>
</evidence>
<dbReference type="PANTHER" id="PTHR43394">
    <property type="entry name" value="ATP-DEPENDENT PERMEASE MDL1, MITOCHONDRIAL"/>
    <property type="match status" value="1"/>
</dbReference>
<dbReference type="EMBL" id="MBAD02000959">
    <property type="protein sequence ID" value="RLN60614.1"/>
    <property type="molecule type" value="Genomic_DNA"/>
</dbReference>
<feature type="compositionally biased region" description="Basic and acidic residues" evidence="8">
    <location>
        <begin position="21"/>
        <end position="30"/>
    </location>
</feature>
<feature type="transmembrane region" description="Helical" evidence="9">
    <location>
        <begin position="945"/>
        <end position="966"/>
    </location>
</feature>
<feature type="region of interest" description="Disordered" evidence="8">
    <location>
        <begin position="1"/>
        <end position="46"/>
    </location>
</feature>
<reference evidence="12 13" key="1">
    <citation type="submission" date="2018-07" db="EMBL/GenBank/DDBJ databases">
        <title>Genome sequencing of oomycete isolates from Chile give support for New Zealand origin for Phytophthora kernoviae and make available the first Nothophytophthora sp. genome.</title>
        <authorList>
            <person name="Studholme D.J."/>
            <person name="Sanfuentes E."/>
            <person name="Panda P."/>
            <person name="Hill R."/>
            <person name="Sambles C."/>
            <person name="Grant M."/>
            <person name="Williams N.M."/>
            <person name="Mcdougal R.L."/>
        </authorList>
    </citation>
    <scope>NUCLEOTIDE SEQUENCE [LARGE SCALE GENOMIC DNA]</scope>
    <source>
        <strain evidence="12">Chile7</strain>
    </source>
</reference>
<keyword evidence="4" id="KW-0547">Nucleotide-binding</keyword>
<comment type="similarity">
    <text evidence="2">Belongs to the ABC transporter superfamily. ABCB family. Multidrug resistance exporter (TC 3.A.1.201) subfamily.</text>
</comment>
<dbReference type="CDD" id="cd18577">
    <property type="entry name" value="ABC_6TM_Pgp_ABCB1_D1_like"/>
    <property type="match status" value="1"/>
</dbReference>
<feature type="transmembrane region" description="Helical" evidence="9">
    <location>
        <begin position="1708"/>
        <end position="1728"/>
    </location>
</feature>
<dbReference type="Pfam" id="PF00664">
    <property type="entry name" value="ABC_membrane"/>
    <property type="match status" value="2"/>
</dbReference>
<dbReference type="Gene3D" id="3.40.50.300">
    <property type="entry name" value="P-loop containing nucleotide triphosphate hydrolases"/>
    <property type="match status" value="2"/>
</dbReference>
<protein>
    <submittedName>
        <fullName evidence="12">Uncharacterized protein</fullName>
    </submittedName>
</protein>
<feature type="transmembrane region" description="Helical" evidence="9">
    <location>
        <begin position="1478"/>
        <end position="1494"/>
    </location>
</feature>